<feature type="non-terminal residue" evidence="1">
    <location>
        <position position="75"/>
    </location>
</feature>
<reference evidence="1 2" key="1">
    <citation type="submission" date="2024-02" db="EMBL/GenBank/DDBJ databases">
        <title>A draft genome for the cacao thread blight pathogen Marasmius crinis-equi.</title>
        <authorList>
            <person name="Cohen S.P."/>
            <person name="Baruah I.K."/>
            <person name="Amoako-Attah I."/>
            <person name="Bukari Y."/>
            <person name="Meinhardt L.W."/>
            <person name="Bailey B.A."/>
        </authorList>
    </citation>
    <scope>NUCLEOTIDE SEQUENCE [LARGE SCALE GENOMIC DNA]</scope>
    <source>
        <strain evidence="1 2">GH-76</strain>
    </source>
</reference>
<organism evidence="1 2">
    <name type="scientific">Marasmius crinis-equi</name>
    <dbReference type="NCBI Taxonomy" id="585013"/>
    <lineage>
        <taxon>Eukaryota</taxon>
        <taxon>Fungi</taxon>
        <taxon>Dikarya</taxon>
        <taxon>Basidiomycota</taxon>
        <taxon>Agaricomycotina</taxon>
        <taxon>Agaricomycetes</taxon>
        <taxon>Agaricomycetidae</taxon>
        <taxon>Agaricales</taxon>
        <taxon>Marasmiineae</taxon>
        <taxon>Marasmiaceae</taxon>
        <taxon>Marasmius</taxon>
    </lineage>
</organism>
<keyword evidence="2" id="KW-1185">Reference proteome</keyword>
<name>A0ABR3EJ68_9AGAR</name>
<dbReference type="EMBL" id="JBAHYK010004238">
    <property type="protein sequence ID" value="KAL0562919.1"/>
    <property type="molecule type" value="Genomic_DNA"/>
</dbReference>
<dbReference type="Proteomes" id="UP001465976">
    <property type="component" value="Unassembled WGS sequence"/>
</dbReference>
<evidence type="ECO:0000313" key="2">
    <source>
        <dbReference type="Proteomes" id="UP001465976"/>
    </source>
</evidence>
<accession>A0ABR3EJ68</accession>
<sequence length="75" mass="8441">MNIQTRVPPSRRENYAGETEWAEGGSVAGGVVYCLRVGCFEETGWAGGVEERKYLKTLEIPENARNDEYDKEGRD</sequence>
<gene>
    <name evidence="1" type="ORF">V5O48_019159</name>
</gene>
<protein>
    <submittedName>
        <fullName evidence="1">Uncharacterized protein</fullName>
    </submittedName>
</protein>
<evidence type="ECO:0000313" key="1">
    <source>
        <dbReference type="EMBL" id="KAL0562919.1"/>
    </source>
</evidence>
<comment type="caution">
    <text evidence="1">The sequence shown here is derived from an EMBL/GenBank/DDBJ whole genome shotgun (WGS) entry which is preliminary data.</text>
</comment>
<proteinExistence type="predicted"/>